<proteinExistence type="predicted"/>
<accession>A0A9P9DST9</accession>
<dbReference type="GO" id="GO:0019346">
    <property type="term" value="P:transsulfuration"/>
    <property type="evidence" value="ECO:0007669"/>
    <property type="project" value="TreeGrafter"/>
</dbReference>
<dbReference type="OrthoDB" id="10047078at2759"/>
<dbReference type="Proteomes" id="UP000738349">
    <property type="component" value="Unassembled WGS sequence"/>
</dbReference>
<dbReference type="SUPFAM" id="SSF53383">
    <property type="entry name" value="PLP-dependent transferases"/>
    <property type="match status" value="1"/>
</dbReference>
<dbReference type="InterPro" id="IPR015424">
    <property type="entry name" value="PyrdxlP-dep_Trfase"/>
</dbReference>
<dbReference type="InterPro" id="IPR051750">
    <property type="entry name" value="Trans-sulfuration_enzymes"/>
</dbReference>
<sequence length="151" mass="16870">MPKLLLFGRKATIRPIIMMWSLIIGPPSLRAAVQARPARVWRDILVTSITKSLNGYADAIRGTTILNPASPKYHELKPTFDAHYVPEFYIDDAEAIERNSRDYLARTAKLNSNASAVAGFLSIRAVRIPYSDPKPIVYAVSYFNLSSVCSR</sequence>
<name>A0A9P9DST9_9HYPO</name>
<keyword evidence="2" id="KW-1185">Reference proteome</keyword>
<reference evidence="1" key="1">
    <citation type="journal article" date="2021" name="Nat. Commun.">
        <title>Genetic determinants of endophytism in the Arabidopsis root mycobiome.</title>
        <authorList>
            <person name="Mesny F."/>
            <person name="Miyauchi S."/>
            <person name="Thiergart T."/>
            <person name="Pickel B."/>
            <person name="Atanasova L."/>
            <person name="Karlsson M."/>
            <person name="Huettel B."/>
            <person name="Barry K.W."/>
            <person name="Haridas S."/>
            <person name="Chen C."/>
            <person name="Bauer D."/>
            <person name="Andreopoulos W."/>
            <person name="Pangilinan J."/>
            <person name="LaButti K."/>
            <person name="Riley R."/>
            <person name="Lipzen A."/>
            <person name="Clum A."/>
            <person name="Drula E."/>
            <person name="Henrissat B."/>
            <person name="Kohler A."/>
            <person name="Grigoriev I.V."/>
            <person name="Martin F.M."/>
            <person name="Hacquard S."/>
        </authorList>
    </citation>
    <scope>NUCLEOTIDE SEQUENCE</scope>
    <source>
        <strain evidence="1">MPI-CAGE-AT-0147</strain>
    </source>
</reference>
<dbReference type="AlphaFoldDB" id="A0A9P9DST9"/>
<evidence type="ECO:0000313" key="2">
    <source>
        <dbReference type="Proteomes" id="UP000738349"/>
    </source>
</evidence>
<dbReference type="PANTHER" id="PTHR42699:SF1">
    <property type="entry name" value="CYSTATHIONINE GAMMA-SYNTHASE-RELATED"/>
    <property type="match status" value="1"/>
</dbReference>
<evidence type="ECO:0000313" key="1">
    <source>
        <dbReference type="EMBL" id="KAH7124753.1"/>
    </source>
</evidence>
<protein>
    <submittedName>
        <fullName evidence="1">Uncharacterized protein</fullName>
    </submittedName>
</protein>
<dbReference type="PANTHER" id="PTHR42699">
    <property type="match status" value="1"/>
</dbReference>
<comment type="caution">
    <text evidence="1">The sequence shown here is derived from an EMBL/GenBank/DDBJ whole genome shotgun (WGS) entry which is preliminary data.</text>
</comment>
<dbReference type="GO" id="GO:0003962">
    <property type="term" value="F:cystathionine gamma-synthase activity"/>
    <property type="evidence" value="ECO:0007669"/>
    <property type="project" value="TreeGrafter"/>
</dbReference>
<organism evidence="1 2">
    <name type="scientific">Dactylonectria macrodidyma</name>
    <dbReference type="NCBI Taxonomy" id="307937"/>
    <lineage>
        <taxon>Eukaryota</taxon>
        <taxon>Fungi</taxon>
        <taxon>Dikarya</taxon>
        <taxon>Ascomycota</taxon>
        <taxon>Pezizomycotina</taxon>
        <taxon>Sordariomycetes</taxon>
        <taxon>Hypocreomycetidae</taxon>
        <taxon>Hypocreales</taxon>
        <taxon>Nectriaceae</taxon>
        <taxon>Dactylonectria</taxon>
    </lineage>
</organism>
<gene>
    <name evidence="1" type="ORF">EDB81DRAFT_890198</name>
</gene>
<dbReference type="EMBL" id="JAGMUV010000021">
    <property type="protein sequence ID" value="KAH7124753.1"/>
    <property type="molecule type" value="Genomic_DNA"/>
</dbReference>